<comment type="similarity">
    <text evidence="4">Belongs to the glutamyl-tRNA reductase family.</text>
</comment>
<feature type="active site" description="Nucleophile" evidence="4 5">
    <location>
        <position position="52"/>
    </location>
</feature>
<dbReference type="EC" id="1.2.1.70" evidence="4"/>
<dbReference type="Gene3D" id="3.40.50.720">
    <property type="entry name" value="NAD(P)-binding Rossmann-like Domain"/>
    <property type="match status" value="1"/>
</dbReference>
<feature type="domain" description="Quinate/shikimate 5-dehydrogenase/glutamyl-tRNA reductase" evidence="10">
    <location>
        <begin position="173"/>
        <end position="295"/>
    </location>
</feature>
<dbReference type="PANTHER" id="PTHR43013:SF1">
    <property type="entry name" value="GLUTAMYL-TRNA REDUCTASE"/>
    <property type="match status" value="1"/>
</dbReference>
<dbReference type="PANTHER" id="PTHR43013">
    <property type="entry name" value="GLUTAMYL-TRNA REDUCTASE"/>
    <property type="match status" value="1"/>
</dbReference>
<dbReference type="InterPro" id="IPR036291">
    <property type="entry name" value="NAD(P)-bd_dom_sf"/>
</dbReference>
<evidence type="ECO:0000256" key="4">
    <source>
        <dbReference type="HAMAP-Rule" id="MF_00087"/>
    </source>
</evidence>
<feature type="binding site" evidence="4 7">
    <location>
        <begin position="189"/>
        <end position="194"/>
    </location>
    <ligand>
        <name>NADP(+)</name>
        <dbReference type="ChEBI" id="CHEBI:58349"/>
    </ligand>
</feature>
<feature type="binding site" evidence="4 6">
    <location>
        <position position="109"/>
    </location>
    <ligand>
        <name>substrate</name>
    </ligand>
</feature>
<feature type="binding site" evidence="4 6">
    <location>
        <begin position="114"/>
        <end position="116"/>
    </location>
    <ligand>
        <name>substrate</name>
    </ligand>
</feature>
<dbReference type="EMBL" id="MQWD01000001">
    <property type="protein sequence ID" value="PAP77138.1"/>
    <property type="molecule type" value="Genomic_DNA"/>
</dbReference>
<comment type="caution">
    <text evidence="12">The sequence shown here is derived from an EMBL/GenBank/DDBJ whole genome shotgun (WGS) entry which is preliminary data.</text>
</comment>
<dbReference type="Proteomes" id="UP000216339">
    <property type="component" value="Unassembled WGS sequence"/>
</dbReference>
<evidence type="ECO:0000256" key="3">
    <source>
        <dbReference type="ARBA" id="ARBA00023244"/>
    </source>
</evidence>
<evidence type="ECO:0000256" key="1">
    <source>
        <dbReference type="ARBA" id="ARBA00022857"/>
    </source>
</evidence>
<comment type="domain">
    <text evidence="4">Possesses an unusual extended V-shaped dimeric structure with each monomer consisting of three distinct domains arranged along a curved 'spinal' alpha-helix. The N-terminal catalytic domain specifically recognizes the glutamate moiety of the substrate. The second domain is the NADPH-binding domain, and the third C-terminal domain is responsible for dimerization.</text>
</comment>
<evidence type="ECO:0000256" key="2">
    <source>
        <dbReference type="ARBA" id="ARBA00023002"/>
    </source>
</evidence>
<keyword evidence="13" id="KW-1185">Reference proteome</keyword>
<dbReference type="InterPro" id="IPR015895">
    <property type="entry name" value="4pyrrol_synth_GluRdtase_N"/>
</dbReference>
<accession>A0A271J1K9</accession>
<dbReference type="Pfam" id="PF05201">
    <property type="entry name" value="GlutR_N"/>
    <property type="match status" value="1"/>
</dbReference>
<dbReference type="InterPro" id="IPR006151">
    <property type="entry name" value="Shikm_DH/Glu-tRNA_Rdtase"/>
</dbReference>
<keyword evidence="2 4" id="KW-0560">Oxidoreductase</keyword>
<dbReference type="SUPFAM" id="SSF69742">
    <property type="entry name" value="Glutamyl tRNA-reductase catalytic, N-terminal domain"/>
    <property type="match status" value="1"/>
</dbReference>
<comment type="catalytic activity">
    <reaction evidence="4">
        <text>(S)-4-amino-5-oxopentanoate + tRNA(Glu) + NADP(+) = L-glutamyl-tRNA(Glu) + NADPH + H(+)</text>
        <dbReference type="Rhea" id="RHEA:12344"/>
        <dbReference type="Rhea" id="RHEA-COMP:9663"/>
        <dbReference type="Rhea" id="RHEA-COMP:9680"/>
        <dbReference type="ChEBI" id="CHEBI:15378"/>
        <dbReference type="ChEBI" id="CHEBI:57501"/>
        <dbReference type="ChEBI" id="CHEBI:57783"/>
        <dbReference type="ChEBI" id="CHEBI:58349"/>
        <dbReference type="ChEBI" id="CHEBI:78442"/>
        <dbReference type="ChEBI" id="CHEBI:78520"/>
        <dbReference type="EC" id="1.2.1.70"/>
    </reaction>
</comment>
<dbReference type="InterPro" id="IPR036453">
    <property type="entry name" value="GluRdtase_dimer_dom_sf"/>
</dbReference>
<dbReference type="AlphaFoldDB" id="A0A271J1K9"/>
<evidence type="ECO:0000259" key="11">
    <source>
        <dbReference type="Pfam" id="PF05201"/>
    </source>
</evidence>
<comment type="function">
    <text evidence="4">Catalyzes the NADPH-dependent reduction of glutamyl-tRNA(Glu) to glutamate 1-semialdehyde (GSA).</text>
</comment>
<evidence type="ECO:0000256" key="8">
    <source>
        <dbReference type="PIRSR" id="PIRSR000445-4"/>
    </source>
</evidence>
<feature type="region of interest" description="Disordered" evidence="9">
    <location>
        <begin position="363"/>
        <end position="382"/>
    </location>
</feature>
<protein>
    <recommendedName>
        <fullName evidence="4">Glutamyl-tRNA reductase</fullName>
        <shortName evidence="4">GluTR</shortName>
        <ecNumber evidence="4">1.2.1.70</ecNumber>
    </recommendedName>
</protein>
<dbReference type="RefSeq" id="WP_095510804.1">
    <property type="nucleotide sequence ID" value="NZ_MQWD01000001.1"/>
</dbReference>
<dbReference type="InterPro" id="IPR036343">
    <property type="entry name" value="GluRdtase_N_sf"/>
</dbReference>
<feature type="binding site" evidence="4 6">
    <location>
        <position position="120"/>
    </location>
    <ligand>
        <name>substrate</name>
    </ligand>
</feature>
<dbReference type="GO" id="GO:0019353">
    <property type="term" value="P:protoporphyrinogen IX biosynthetic process from glutamate"/>
    <property type="evidence" value="ECO:0007669"/>
    <property type="project" value="TreeGrafter"/>
</dbReference>
<dbReference type="OrthoDB" id="9795543at2"/>
<feature type="domain" description="Glutamyl-tRNA reductase N-terminal" evidence="11">
    <location>
        <begin position="17"/>
        <end position="155"/>
    </location>
</feature>
<dbReference type="HAMAP" id="MF_00087">
    <property type="entry name" value="Glu_tRNA_reductase"/>
    <property type="match status" value="1"/>
</dbReference>
<dbReference type="PROSITE" id="PS00747">
    <property type="entry name" value="GLUTR"/>
    <property type="match status" value="1"/>
</dbReference>
<reference evidence="12 13" key="1">
    <citation type="submission" date="2016-11" db="EMBL/GenBank/DDBJ databases">
        <title>Study of marine rhodopsin-containing bacteria.</title>
        <authorList>
            <person name="Yoshizawa S."/>
            <person name="Kumagai Y."/>
            <person name="Kogure K."/>
        </authorList>
    </citation>
    <scope>NUCLEOTIDE SEQUENCE [LARGE SCALE GENOMIC DNA]</scope>
    <source>
        <strain evidence="12 13">SAORIC-28</strain>
    </source>
</reference>
<evidence type="ECO:0000313" key="13">
    <source>
        <dbReference type="Proteomes" id="UP000216339"/>
    </source>
</evidence>
<proteinExistence type="inferred from homology"/>
<organism evidence="12 13">
    <name type="scientific">Rubrivirga marina</name>
    <dbReference type="NCBI Taxonomy" id="1196024"/>
    <lineage>
        <taxon>Bacteria</taxon>
        <taxon>Pseudomonadati</taxon>
        <taxon>Rhodothermota</taxon>
        <taxon>Rhodothermia</taxon>
        <taxon>Rhodothermales</taxon>
        <taxon>Rubricoccaceae</taxon>
        <taxon>Rubrivirga</taxon>
    </lineage>
</organism>
<keyword evidence="1 4" id="KW-0521">NADP</keyword>
<evidence type="ECO:0000256" key="5">
    <source>
        <dbReference type="PIRSR" id="PIRSR000445-1"/>
    </source>
</evidence>
<evidence type="ECO:0000313" key="12">
    <source>
        <dbReference type="EMBL" id="PAP77138.1"/>
    </source>
</evidence>
<dbReference type="GO" id="GO:0050661">
    <property type="term" value="F:NADP binding"/>
    <property type="evidence" value="ECO:0007669"/>
    <property type="project" value="InterPro"/>
</dbReference>
<dbReference type="Pfam" id="PF01488">
    <property type="entry name" value="Shikimate_DH"/>
    <property type="match status" value="1"/>
</dbReference>
<feature type="site" description="Important for activity" evidence="4 8">
    <location>
        <position position="99"/>
    </location>
</feature>
<gene>
    <name evidence="4" type="primary">hemA</name>
    <name evidence="12" type="ORF">BSZ37_12220</name>
</gene>
<dbReference type="Gene3D" id="3.30.460.30">
    <property type="entry name" value="Glutamyl-tRNA reductase, N-terminal domain"/>
    <property type="match status" value="1"/>
</dbReference>
<dbReference type="SUPFAM" id="SSF51735">
    <property type="entry name" value="NAD(P)-binding Rossmann-fold domains"/>
    <property type="match status" value="1"/>
</dbReference>
<evidence type="ECO:0000256" key="6">
    <source>
        <dbReference type="PIRSR" id="PIRSR000445-2"/>
    </source>
</evidence>
<dbReference type="GO" id="GO:0008883">
    <property type="term" value="F:glutamyl-tRNA reductase activity"/>
    <property type="evidence" value="ECO:0007669"/>
    <property type="project" value="UniProtKB-UniRule"/>
</dbReference>
<feature type="binding site" evidence="4 6">
    <location>
        <begin position="51"/>
        <end position="54"/>
    </location>
    <ligand>
        <name>substrate</name>
    </ligand>
</feature>
<evidence type="ECO:0000256" key="7">
    <source>
        <dbReference type="PIRSR" id="PIRSR000445-3"/>
    </source>
</evidence>
<dbReference type="InterPro" id="IPR018214">
    <property type="entry name" value="GluRdtase_CS"/>
</dbReference>
<dbReference type="InterPro" id="IPR000343">
    <property type="entry name" value="4pyrrol_synth_GluRdtase"/>
</dbReference>
<comment type="subunit">
    <text evidence="4">Homodimer.</text>
</comment>
<comment type="pathway">
    <text evidence="4">Porphyrin-containing compound metabolism; protoporphyrin-IX biosynthesis; 5-aminolevulinate from L-glutamyl-tRNA(Glu): step 1/2.</text>
</comment>
<sequence>MTDAPTLAGLWLDGDACAVDVRESWALSADEMAGLYAAARADDLGLCVVSTCFRLEVVLSGRRPSAELQAWGRRRLAALRPDLDLGRFRVTEGPGAARHLFRVAAGLESAVLGEAQILGQVRRARAEAEEAGALAPELRETLDAAVRVGQWARGATDLGRGTASTASAAVQWADDAIGGLAGRGVAVVGAGQIGRLLLTRLAGVDAASVTLVSGHAPAHHGFEVVRPDALPDLLPRVDVLFTGTDRPVLDASTAEAAWTDGVPRAVVDLGVPRNVDAAVGAVPGVALADVDALGAVVDAGLAARQAAIPAVEARIETSLDTLDEALSALERERLVGDFRRRAEAIRQDTLTYVCSRCDERTCHPEASDAGVRPGPGPCSDPDGLTRTLTTRLLHDVTAALRNRPEHADDDTIRALLSLPDAGA</sequence>
<dbReference type="PIRSF" id="PIRSF000445">
    <property type="entry name" value="4pyrrol_synth_GluRdtase"/>
    <property type="match status" value="1"/>
</dbReference>
<name>A0A271J1K9_9BACT</name>
<evidence type="ECO:0000256" key="9">
    <source>
        <dbReference type="SAM" id="MobiDB-lite"/>
    </source>
</evidence>
<comment type="miscellaneous">
    <text evidence="4">During catalysis, the active site Cys acts as a nucleophile attacking the alpha-carbonyl group of tRNA-bound glutamate with the formation of a thioester intermediate between enzyme and glutamate, and the concomitant release of tRNA(Glu). The thioester intermediate is finally reduced by direct hydride transfer from NADPH, to form the product GSA.</text>
</comment>
<keyword evidence="3 4" id="KW-0627">Porphyrin biosynthesis</keyword>
<dbReference type="SUPFAM" id="SSF69075">
    <property type="entry name" value="Glutamyl tRNA-reductase dimerization domain"/>
    <property type="match status" value="1"/>
</dbReference>
<evidence type="ECO:0000259" key="10">
    <source>
        <dbReference type="Pfam" id="PF01488"/>
    </source>
</evidence>
<dbReference type="UniPathway" id="UPA00251">
    <property type="reaction ID" value="UER00316"/>
</dbReference>